<evidence type="ECO:0000256" key="1">
    <source>
        <dbReference type="SAM" id="Phobius"/>
    </source>
</evidence>
<proteinExistence type="predicted"/>
<gene>
    <name evidence="2" type="ORF">C8J48_0219</name>
</gene>
<reference evidence="2 3" key="1">
    <citation type="submission" date="2018-04" db="EMBL/GenBank/DDBJ databases">
        <title>Genomic Encyclopedia of Archaeal and Bacterial Type Strains, Phase II (KMG-II): from individual species to whole genera.</title>
        <authorList>
            <person name="Goeker M."/>
        </authorList>
    </citation>
    <scope>NUCLEOTIDE SEQUENCE [LARGE SCALE GENOMIC DNA]</scope>
    <source>
        <strain evidence="2 3">DSM 45169</strain>
    </source>
</reference>
<evidence type="ECO:0000313" key="2">
    <source>
        <dbReference type="EMBL" id="PTM57668.1"/>
    </source>
</evidence>
<name>A0A2T4Z6Z8_9BACL</name>
<evidence type="ECO:0000313" key="3">
    <source>
        <dbReference type="Proteomes" id="UP000241639"/>
    </source>
</evidence>
<sequence length="38" mass="4285">MSLQTINPIGLVTLVIGIGLIGYLLYRVIRFVKPKDNR</sequence>
<keyword evidence="1" id="KW-1133">Transmembrane helix</keyword>
<dbReference type="EMBL" id="PZZP01000001">
    <property type="protein sequence ID" value="PTM57668.1"/>
    <property type="molecule type" value="Genomic_DNA"/>
</dbReference>
<keyword evidence="1" id="KW-0472">Membrane</keyword>
<keyword evidence="1" id="KW-0812">Transmembrane</keyword>
<dbReference type="AlphaFoldDB" id="A0A2T4Z6Z8"/>
<feature type="transmembrane region" description="Helical" evidence="1">
    <location>
        <begin position="6"/>
        <end position="26"/>
    </location>
</feature>
<accession>A0A2T4Z6Z8</accession>
<organism evidence="2 3">
    <name type="scientific">Desmospora activa DSM 45169</name>
    <dbReference type="NCBI Taxonomy" id="1121389"/>
    <lineage>
        <taxon>Bacteria</taxon>
        <taxon>Bacillati</taxon>
        <taxon>Bacillota</taxon>
        <taxon>Bacilli</taxon>
        <taxon>Bacillales</taxon>
        <taxon>Thermoactinomycetaceae</taxon>
        <taxon>Desmospora</taxon>
    </lineage>
</organism>
<keyword evidence="3" id="KW-1185">Reference proteome</keyword>
<protein>
    <submittedName>
        <fullName evidence="2">Uncharacterized protein</fullName>
    </submittedName>
</protein>
<comment type="caution">
    <text evidence="2">The sequence shown here is derived from an EMBL/GenBank/DDBJ whole genome shotgun (WGS) entry which is preliminary data.</text>
</comment>
<dbReference type="Proteomes" id="UP000241639">
    <property type="component" value="Unassembled WGS sequence"/>
</dbReference>